<comment type="similarity">
    <text evidence="1 2">Belongs to the small heat shock protein (HSP20) family.</text>
</comment>
<dbReference type="InterPro" id="IPR002068">
    <property type="entry name" value="A-crystallin/Hsp20_dom"/>
</dbReference>
<dbReference type="Proteomes" id="UP000030121">
    <property type="component" value="Unassembled WGS sequence"/>
</dbReference>
<dbReference type="InterPro" id="IPR008978">
    <property type="entry name" value="HSP20-like_chaperone"/>
</dbReference>
<dbReference type="InterPro" id="IPR031107">
    <property type="entry name" value="Small_HSP"/>
</dbReference>
<dbReference type="SUPFAM" id="SSF49764">
    <property type="entry name" value="HSP20-like chaperones"/>
    <property type="match status" value="1"/>
</dbReference>
<dbReference type="Gene3D" id="2.60.40.790">
    <property type="match status" value="1"/>
</dbReference>
<dbReference type="PROSITE" id="PS01031">
    <property type="entry name" value="SHSP"/>
    <property type="match status" value="1"/>
</dbReference>
<name>A0A0A2MNN0_9FLAO</name>
<sequence length="150" mass="17405">MGSLVNKNSLFPSMNSFFDDVFSKDFFDWNDKNYSSLGSTLPSVNLMENDSQITIDLAAPGMKKEDFKIELNNNMLSISSEKQEKKEEKNKKENYMRKEFSYQSFCRSFYLPDNVKKDTIDATYKDGILHVEIQKQTNGKQSSAKRIEIH</sequence>
<evidence type="ECO:0000256" key="3">
    <source>
        <dbReference type="SAM" id="Coils"/>
    </source>
</evidence>
<protein>
    <recommendedName>
        <fullName evidence="4">SHSP domain-containing protein</fullName>
    </recommendedName>
</protein>
<dbReference type="STRING" id="1121899.GCA_000430025_01452"/>
<accession>A0A0A2MNN0</accession>
<dbReference type="eggNOG" id="COG0071">
    <property type="taxonomic scope" value="Bacteria"/>
</dbReference>
<feature type="domain" description="SHSP" evidence="4">
    <location>
        <begin position="35"/>
        <end position="150"/>
    </location>
</feature>
<organism evidence="5 6">
    <name type="scientific">Flavobacterium suncheonense GH29-5 = DSM 17707</name>
    <dbReference type="NCBI Taxonomy" id="1121899"/>
    <lineage>
        <taxon>Bacteria</taxon>
        <taxon>Pseudomonadati</taxon>
        <taxon>Bacteroidota</taxon>
        <taxon>Flavobacteriia</taxon>
        <taxon>Flavobacteriales</taxon>
        <taxon>Flavobacteriaceae</taxon>
        <taxon>Flavobacterium</taxon>
    </lineage>
</organism>
<evidence type="ECO:0000259" key="4">
    <source>
        <dbReference type="PROSITE" id="PS01031"/>
    </source>
</evidence>
<keyword evidence="6" id="KW-1185">Reference proteome</keyword>
<evidence type="ECO:0000313" key="6">
    <source>
        <dbReference type="Proteomes" id="UP000030121"/>
    </source>
</evidence>
<evidence type="ECO:0000256" key="2">
    <source>
        <dbReference type="RuleBase" id="RU003616"/>
    </source>
</evidence>
<proteinExistence type="inferred from homology"/>
<dbReference type="OrthoDB" id="9814487at2"/>
<evidence type="ECO:0000313" key="5">
    <source>
        <dbReference type="EMBL" id="KGO89900.1"/>
    </source>
</evidence>
<dbReference type="Pfam" id="PF00011">
    <property type="entry name" value="HSP20"/>
    <property type="match status" value="1"/>
</dbReference>
<keyword evidence="3" id="KW-0175">Coiled coil</keyword>
<dbReference type="AlphaFoldDB" id="A0A0A2MNN0"/>
<reference evidence="5 6" key="1">
    <citation type="submission" date="2013-09" db="EMBL/GenBank/DDBJ databases">
        <authorList>
            <person name="Zeng Z."/>
            <person name="Chen C."/>
        </authorList>
    </citation>
    <scope>NUCLEOTIDE SEQUENCE [LARGE SCALE GENOMIC DNA]</scope>
    <source>
        <strain evidence="5 6">GH29-5</strain>
    </source>
</reference>
<dbReference type="PANTHER" id="PTHR11527">
    <property type="entry name" value="HEAT-SHOCK PROTEIN 20 FAMILY MEMBER"/>
    <property type="match status" value="1"/>
</dbReference>
<gene>
    <name evidence="5" type="ORF">Q764_04630</name>
</gene>
<dbReference type="CDD" id="cd06464">
    <property type="entry name" value="ACD_sHsps-like"/>
    <property type="match status" value="1"/>
</dbReference>
<dbReference type="EMBL" id="JRLW01000004">
    <property type="protein sequence ID" value="KGO89900.1"/>
    <property type="molecule type" value="Genomic_DNA"/>
</dbReference>
<evidence type="ECO:0000256" key="1">
    <source>
        <dbReference type="PROSITE-ProRule" id="PRU00285"/>
    </source>
</evidence>
<dbReference type="RefSeq" id="WP_026981673.1">
    <property type="nucleotide sequence ID" value="NZ_JRLW01000004.1"/>
</dbReference>
<feature type="coiled-coil region" evidence="3">
    <location>
        <begin position="68"/>
        <end position="98"/>
    </location>
</feature>
<comment type="caution">
    <text evidence="5">The sequence shown here is derived from an EMBL/GenBank/DDBJ whole genome shotgun (WGS) entry which is preliminary data.</text>
</comment>